<dbReference type="InterPro" id="IPR011032">
    <property type="entry name" value="GroES-like_sf"/>
</dbReference>
<dbReference type="Gene3D" id="3.90.180.10">
    <property type="entry name" value="Medium-chain alcohol dehydrogenases, catalytic domain"/>
    <property type="match status" value="1"/>
</dbReference>
<evidence type="ECO:0000256" key="2">
    <source>
        <dbReference type="ARBA" id="ARBA00023002"/>
    </source>
</evidence>
<dbReference type="SUPFAM" id="SSF50129">
    <property type="entry name" value="GroES-like"/>
    <property type="match status" value="1"/>
</dbReference>
<accession>A0A382ZI65</accession>
<protein>
    <recommendedName>
        <fullName evidence="3">Alcohol dehydrogenase-like N-terminal domain-containing protein</fullName>
    </recommendedName>
</protein>
<evidence type="ECO:0000256" key="1">
    <source>
        <dbReference type="ARBA" id="ARBA00022857"/>
    </source>
</evidence>
<dbReference type="GO" id="GO:0003960">
    <property type="term" value="F:quinone reductase (NADPH) activity"/>
    <property type="evidence" value="ECO:0007669"/>
    <property type="project" value="TreeGrafter"/>
</dbReference>
<dbReference type="PANTHER" id="PTHR48106">
    <property type="entry name" value="QUINONE OXIDOREDUCTASE PIG3-RELATED"/>
    <property type="match status" value="1"/>
</dbReference>
<dbReference type="AlphaFoldDB" id="A0A382ZI65"/>
<keyword evidence="1" id="KW-0521">NADP</keyword>
<gene>
    <name evidence="4" type="ORF">METZ01_LOCUS448100</name>
</gene>
<dbReference type="EMBL" id="UINC01184163">
    <property type="protein sequence ID" value="SVD95246.1"/>
    <property type="molecule type" value="Genomic_DNA"/>
</dbReference>
<evidence type="ECO:0000313" key="4">
    <source>
        <dbReference type="EMBL" id="SVD95246.1"/>
    </source>
</evidence>
<dbReference type="GO" id="GO:0070402">
    <property type="term" value="F:NADPH binding"/>
    <property type="evidence" value="ECO:0007669"/>
    <property type="project" value="TreeGrafter"/>
</dbReference>
<dbReference type="PANTHER" id="PTHR48106:SF13">
    <property type="entry name" value="QUINONE OXIDOREDUCTASE-RELATED"/>
    <property type="match status" value="1"/>
</dbReference>
<name>A0A382ZI65_9ZZZZ</name>
<organism evidence="4">
    <name type="scientific">marine metagenome</name>
    <dbReference type="NCBI Taxonomy" id="408172"/>
    <lineage>
        <taxon>unclassified sequences</taxon>
        <taxon>metagenomes</taxon>
        <taxon>ecological metagenomes</taxon>
    </lineage>
</organism>
<reference evidence="4" key="1">
    <citation type="submission" date="2018-05" db="EMBL/GenBank/DDBJ databases">
        <authorList>
            <person name="Lanie J.A."/>
            <person name="Ng W.-L."/>
            <person name="Kazmierczak K.M."/>
            <person name="Andrzejewski T.M."/>
            <person name="Davidsen T.M."/>
            <person name="Wayne K.J."/>
            <person name="Tettelin H."/>
            <person name="Glass J.I."/>
            <person name="Rusch D."/>
            <person name="Podicherti R."/>
            <person name="Tsui H.-C.T."/>
            <person name="Winkler M.E."/>
        </authorList>
    </citation>
    <scope>NUCLEOTIDE SEQUENCE</scope>
</reference>
<feature type="non-terminal residue" evidence="4">
    <location>
        <position position="126"/>
    </location>
</feature>
<keyword evidence="2" id="KW-0560">Oxidoreductase</keyword>
<dbReference type="GO" id="GO:0005829">
    <property type="term" value="C:cytosol"/>
    <property type="evidence" value="ECO:0007669"/>
    <property type="project" value="TreeGrafter"/>
</dbReference>
<evidence type="ECO:0000259" key="3">
    <source>
        <dbReference type="Pfam" id="PF08240"/>
    </source>
</evidence>
<proteinExistence type="predicted"/>
<dbReference type="GO" id="GO:0035925">
    <property type="term" value="F:mRNA 3'-UTR AU-rich region binding"/>
    <property type="evidence" value="ECO:0007669"/>
    <property type="project" value="TreeGrafter"/>
</dbReference>
<dbReference type="InterPro" id="IPR013154">
    <property type="entry name" value="ADH-like_N"/>
</dbReference>
<feature type="domain" description="Alcohol dehydrogenase-like N-terminal" evidence="3">
    <location>
        <begin position="27"/>
        <end position="110"/>
    </location>
</feature>
<sequence length="126" mass="14083">MKRLIVNKYGGPEVLELENFNNLKIQESKVRIKVKCIGVNFADSLIIKGRYQERPRLPFSPGLELSGEITEVGKTVTNFRVGDRVIGIAKYGTYTEEIIMPAENVYKIPNEMDLATAASFPVAYGT</sequence>
<dbReference type="Pfam" id="PF08240">
    <property type="entry name" value="ADH_N"/>
    <property type="match status" value="1"/>
</dbReference>